<evidence type="ECO:0000259" key="3">
    <source>
        <dbReference type="Pfam" id="PF00534"/>
    </source>
</evidence>
<dbReference type="Gene3D" id="3.40.50.2000">
    <property type="entry name" value="Glycogen Phosphorylase B"/>
    <property type="match status" value="2"/>
</dbReference>
<dbReference type="EMBL" id="BAAAYN010000049">
    <property type="protein sequence ID" value="GAA3395720.1"/>
    <property type="molecule type" value="Genomic_DNA"/>
</dbReference>
<evidence type="ECO:0000256" key="2">
    <source>
        <dbReference type="ARBA" id="ARBA00022679"/>
    </source>
</evidence>
<evidence type="ECO:0000313" key="5">
    <source>
        <dbReference type="EMBL" id="GAA3395720.1"/>
    </source>
</evidence>
<organism evidence="5 6">
    <name type="scientific">Cryptosporangium minutisporangium</name>
    <dbReference type="NCBI Taxonomy" id="113569"/>
    <lineage>
        <taxon>Bacteria</taxon>
        <taxon>Bacillati</taxon>
        <taxon>Actinomycetota</taxon>
        <taxon>Actinomycetes</taxon>
        <taxon>Cryptosporangiales</taxon>
        <taxon>Cryptosporangiaceae</taxon>
        <taxon>Cryptosporangium</taxon>
    </lineage>
</organism>
<gene>
    <name evidence="5" type="ORF">GCM10020369_69830</name>
</gene>
<evidence type="ECO:0000256" key="1">
    <source>
        <dbReference type="ARBA" id="ARBA00022676"/>
    </source>
</evidence>
<dbReference type="PANTHER" id="PTHR45947:SF13">
    <property type="entry name" value="TRANSFERASE"/>
    <property type="match status" value="1"/>
</dbReference>
<reference evidence="6" key="1">
    <citation type="journal article" date="2019" name="Int. J. Syst. Evol. Microbiol.">
        <title>The Global Catalogue of Microorganisms (GCM) 10K type strain sequencing project: providing services to taxonomists for standard genome sequencing and annotation.</title>
        <authorList>
            <consortium name="The Broad Institute Genomics Platform"/>
            <consortium name="The Broad Institute Genome Sequencing Center for Infectious Disease"/>
            <person name="Wu L."/>
            <person name="Ma J."/>
        </authorList>
    </citation>
    <scope>NUCLEOTIDE SEQUENCE [LARGE SCALE GENOMIC DNA]</scope>
    <source>
        <strain evidence="6">JCM 9458</strain>
    </source>
</reference>
<dbReference type="InterPro" id="IPR001296">
    <property type="entry name" value="Glyco_trans_1"/>
</dbReference>
<sequence length="394" mass="42557">MSTLTVLMNAGPWLPVPPNGYGGIENVIATLIPELRRRGVRVVLATVGTSVLPVDDTIVTFHDGQFAQLQQPYNRAAGIAAAHMHQVAVELARRPEIDVVHDHVEAWGPVVLAAGSHVPVLHTLHWDLAKHPELYGRFDGGGRVFVNGVSSSQMDRAPDALRAHSVGHVYLATPLADGADRRPTATKGDHSVVLGRITHFKGQHLAARLAHRLGERLVLAGPVGPYRNPADLYAALNEPEGIALSYPDVRYWLEQVEPHVDGERVQWIGTVAGAERDELVATARAVLFPLLWEEPGGTAVVESLALGTPVIGLRRGCLPELVEQGVTGLLAEDEEGLAEAWRQADLLDPRACTRSAARRFTPARAADAYLALYERIQSIRPPHGDGLLVEAPVS</sequence>
<dbReference type="Pfam" id="PF13439">
    <property type="entry name" value="Glyco_transf_4"/>
    <property type="match status" value="1"/>
</dbReference>
<keyword evidence="6" id="KW-1185">Reference proteome</keyword>
<dbReference type="RefSeq" id="WP_345732548.1">
    <property type="nucleotide sequence ID" value="NZ_BAAAYN010000049.1"/>
</dbReference>
<dbReference type="Pfam" id="PF00534">
    <property type="entry name" value="Glycos_transf_1"/>
    <property type="match status" value="1"/>
</dbReference>
<evidence type="ECO:0000259" key="4">
    <source>
        <dbReference type="Pfam" id="PF13439"/>
    </source>
</evidence>
<dbReference type="PANTHER" id="PTHR45947">
    <property type="entry name" value="SULFOQUINOVOSYL TRANSFERASE SQD2"/>
    <property type="match status" value="1"/>
</dbReference>
<dbReference type="SUPFAM" id="SSF53756">
    <property type="entry name" value="UDP-Glycosyltransferase/glycogen phosphorylase"/>
    <property type="match status" value="1"/>
</dbReference>
<accession>A0ABP6T9T5</accession>
<dbReference type="InterPro" id="IPR028098">
    <property type="entry name" value="Glyco_trans_4-like_N"/>
</dbReference>
<feature type="domain" description="Glycosyl transferase family 1" evidence="3">
    <location>
        <begin position="191"/>
        <end position="343"/>
    </location>
</feature>
<name>A0ABP6T9T5_9ACTN</name>
<proteinExistence type="predicted"/>
<protein>
    <submittedName>
        <fullName evidence="5">Glycosyltransferase family 4 protein</fullName>
    </submittedName>
</protein>
<keyword evidence="1" id="KW-0328">Glycosyltransferase</keyword>
<evidence type="ECO:0000313" key="6">
    <source>
        <dbReference type="Proteomes" id="UP001501676"/>
    </source>
</evidence>
<dbReference type="Proteomes" id="UP001501676">
    <property type="component" value="Unassembled WGS sequence"/>
</dbReference>
<comment type="caution">
    <text evidence="5">The sequence shown here is derived from an EMBL/GenBank/DDBJ whole genome shotgun (WGS) entry which is preliminary data.</text>
</comment>
<dbReference type="InterPro" id="IPR050194">
    <property type="entry name" value="Glycosyltransferase_grp1"/>
</dbReference>
<keyword evidence="2" id="KW-0808">Transferase</keyword>
<feature type="domain" description="Glycosyltransferase subfamily 4-like N-terminal" evidence="4">
    <location>
        <begin position="21"/>
        <end position="132"/>
    </location>
</feature>